<evidence type="ECO:0000313" key="3">
    <source>
        <dbReference type="EMBL" id="ELY78016.1"/>
    </source>
</evidence>
<dbReference type="AlphaFoldDB" id="L9YWJ5"/>
<dbReference type="Proteomes" id="UP000011592">
    <property type="component" value="Unassembled WGS sequence"/>
</dbReference>
<accession>L9YWJ5</accession>
<keyword evidence="4" id="KW-1185">Reference proteome</keyword>
<sequence>MTKPCETITDRAFTVGNHVALNHGEYDPSSPDGQHVLARELGPP</sequence>
<dbReference type="InterPro" id="IPR025295">
    <property type="entry name" value="eCIS_core_dom"/>
</dbReference>
<feature type="domain" description="eCIS core" evidence="2">
    <location>
        <begin position="5"/>
        <end position="41"/>
    </location>
</feature>
<organism evidence="3 4">
    <name type="scientific">Natrinema gari JCM 14663</name>
    <dbReference type="NCBI Taxonomy" id="1230459"/>
    <lineage>
        <taxon>Archaea</taxon>
        <taxon>Methanobacteriati</taxon>
        <taxon>Methanobacteriota</taxon>
        <taxon>Stenosarchaea group</taxon>
        <taxon>Halobacteria</taxon>
        <taxon>Halobacteriales</taxon>
        <taxon>Natrialbaceae</taxon>
        <taxon>Natrinema</taxon>
    </lineage>
</organism>
<gene>
    <name evidence="3" type="ORF">C486_14152</name>
</gene>
<dbReference type="EMBL" id="AOIJ01000058">
    <property type="protein sequence ID" value="ELY78016.1"/>
    <property type="molecule type" value="Genomic_DNA"/>
</dbReference>
<comment type="caution">
    <text evidence="3">The sequence shown here is derived from an EMBL/GenBank/DDBJ whole genome shotgun (WGS) entry which is preliminary data.</text>
</comment>
<evidence type="ECO:0000256" key="1">
    <source>
        <dbReference type="SAM" id="MobiDB-lite"/>
    </source>
</evidence>
<dbReference type="Pfam" id="PF13699">
    <property type="entry name" value="eCIS_core"/>
    <property type="match status" value="1"/>
</dbReference>
<name>L9YWJ5_9EURY</name>
<evidence type="ECO:0000313" key="4">
    <source>
        <dbReference type="Proteomes" id="UP000011592"/>
    </source>
</evidence>
<reference evidence="3 4" key="1">
    <citation type="journal article" date="2014" name="PLoS Genet.">
        <title>Phylogenetically driven sequencing of extremely halophilic archaea reveals strategies for static and dynamic osmo-response.</title>
        <authorList>
            <person name="Becker E.A."/>
            <person name="Seitzer P.M."/>
            <person name="Tritt A."/>
            <person name="Larsen D."/>
            <person name="Krusor M."/>
            <person name="Yao A.I."/>
            <person name="Wu D."/>
            <person name="Madern D."/>
            <person name="Eisen J.A."/>
            <person name="Darling A.E."/>
            <person name="Facciotti M.T."/>
        </authorList>
    </citation>
    <scope>NUCLEOTIDE SEQUENCE [LARGE SCALE GENOMIC DNA]</scope>
    <source>
        <strain evidence="3 4">JCM 14663</strain>
    </source>
</reference>
<dbReference type="PATRIC" id="fig|1230459.4.peg.2829"/>
<feature type="region of interest" description="Disordered" evidence="1">
    <location>
        <begin position="23"/>
        <end position="44"/>
    </location>
</feature>
<proteinExistence type="predicted"/>
<protein>
    <recommendedName>
        <fullName evidence="2">eCIS core domain-containing protein</fullName>
    </recommendedName>
</protein>
<evidence type="ECO:0000259" key="2">
    <source>
        <dbReference type="Pfam" id="PF13699"/>
    </source>
</evidence>